<name>A0AC35FBC2_9BILA</name>
<dbReference type="Proteomes" id="UP000887580">
    <property type="component" value="Unplaced"/>
</dbReference>
<proteinExistence type="predicted"/>
<evidence type="ECO:0000313" key="2">
    <source>
        <dbReference type="WBParaSite" id="PS1159_v2.g15847.t2"/>
    </source>
</evidence>
<reference evidence="2" key="1">
    <citation type="submission" date="2025-08" db="UniProtKB">
        <authorList>
            <consortium name="WormBaseParasite"/>
        </authorList>
    </citation>
    <scope>IDENTIFICATION</scope>
</reference>
<sequence length="316" mass="35867">MIIGRPLTRIVVERACTSSASNINFSQKRHQSQLPSFVNHFFNYASDCYITQGIQASMDAIHSTGLTWSLTFAASGIALRLLTSPAHIYAEKLFAKRMHATNFIHQAVLRKVGERYRLKVVPNEDRTKLTLDTQDQHLLAKAEAISQEQVAKYVIENRLQASRIQNLKMFTVPIWIFSSFAIRNTVGGDFSPAVPGFLWVPDLLVPDPYLVLPALVGIFGFVNLFSQRFIYPVRISTWKMRSYDALLAIFTVVAVRIMMDLPACIPLYWLVVSTSGMAQNMILRHPRFKNVFGIPKLPTDTKTPVRDLLLMRRPQI</sequence>
<evidence type="ECO:0000313" key="1">
    <source>
        <dbReference type="Proteomes" id="UP000887580"/>
    </source>
</evidence>
<protein>
    <submittedName>
        <fullName evidence="2">Uncharacterized protein</fullName>
    </submittedName>
</protein>
<organism evidence="1 2">
    <name type="scientific">Panagrolaimus sp. PS1159</name>
    <dbReference type="NCBI Taxonomy" id="55785"/>
    <lineage>
        <taxon>Eukaryota</taxon>
        <taxon>Metazoa</taxon>
        <taxon>Ecdysozoa</taxon>
        <taxon>Nematoda</taxon>
        <taxon>Chromadorea</taxon>
        <taxon>Rhabditida</taxon>
        <taxon>Tylenchina</taxon>
        <taxon>Panagrolaimomorpha</taxon>
        <taxon>Panagrolaimoidea</taxon>
        <taxon>Panagrolaimidae</taxon>
        <taxon>Panagrolaimus</taxon>
    </lineage>
</organism>
<accession>A0AC35FBC2</accession>
<dbReference type="WBParaSite" id="PS1159_v2.g15847.t2">
    <property type="protein sequence ID" value="PS1159_v2.g15847.t2"/>
    <property type="gene ID" value="PS1159_v2.g15847"/>
</dbReference>